<name>A0A6J4SJI1_9ACTN</name>
<accession>A0A6J4SJI1</accession>
<sequence>MREPKSGREIIREAEPGRVYVDKESGEPLEIVGKVLPLAPSKSRLPWAVENLRFCPWCDQLCQRDLNDCPHCGRRMDPVG</sequence>
<evidence type="ECO:0000313" key="1">
    <source>
        <dbReference type="EMBL" id="CAA9493385.1"/>
    </source>
</evidence>
<organism evidence="1">
    <name type="scientific">uncultured Solirubrobacteraceae bacterium</name>
    <dbReference type="NCBI Taxonomy" id="1162706"/>
    <lineage>
        <taxon>Bacteria</taxon>
        <taxon>Bacillati</taxon>
        <taxon>Actinomycetota</taxon>
        <taxon>Thermoleophilia</taxon>
        <taxon>Solirubrobacterales</taxon>
        <taxon>Solirubrobacteraceae</taxon>
        <taxon>environmental samples</taxon>
    </lineage>
</organism>
<gene>
    <name evidence="1" type="ORF">AVDCRST_MAG67-1492</name>
</gene>
<reference evidence="1" key="1">
    <citation type="submission" date="2020-02" db="EMBL/GenBank/DDBJ databases">
        <authorList>
            <person name="Meier V. D."/>
        </authorList>
    </citation>
    <scope>NUCLEOTIDE SEQUENCE</scope>
    <source>
        <strain evidence="1">AVDCRST_MAG67</strain>
    </source>
</reference>
<dbReference type="AlphaFoldDB" id="A0A6J4SJI1"/>
<protein>
    <submittedName>
        <fullName evidence="1">Uncharacterized protein</fullName>
    </submittedName>
</protein>
<proteinExistence type="predicted"/>
<dbReference type="EMBL" id="CADCVQ010000067">
    <property type="protein sequence ID" value="CAA9493385.1"/>
    <property type="molecule type" value="Genomic_DNA"/>
</dbReference>